<dbReference type="EMBL" id="SSTI01000006">
    <property type="protein sequence ID" value="THG39796.1"/>
    <property type="molecule type" value="Genomic_DNA"/>
</dbReference>
<dbReference type="Proteomes" id="UP000308038">
    <property type="component" value="Unassembled WGS sequence"/>
</dbReference>
<dbReference type="SUPFAM" id="SSF53822">
    <property type="entry name" value="Periplasmic binding protein-like I"/>
    <property type="match status" value="1"/>
</dbReference>
<keyword evidence="2" id="KW-0732">Signal</keyword>
<feature type="domain" description="Leucine-binding protein" evidence="5">
    <location>
        <begin position="83"/>
        <end position="399"/>
    </location>
</feature>
<dbReference type="RefSeq" id="WP_136451472.1">
    <property type="nucleotide sequence ID" value="NZ_SSTI01000006.1"/>
</dbReference>
<evidence type="ECO:0000256" key="2">
    <source>
        <dbReference type="ARBA" id="ARBA00022729"/>
    </source>
</evidence>
<keyword evidence="7" id="KW-1185">Reference proteome</keyword>
<evidence type="ECO:0000313" key="7">
    <source>
        <dbReference type="Proteomes" id="UP000308038"/>
    </source>
</evidence>
<keyword evidence="3" id="KW-0029">Amino-acid transport</keyword>
<feature type="region of interest" description="Disordered" evidence="4">
    <location>
        <begin position="48"/>
        <end position="71"/>
    </location>
</feature>
<feature type="compositionally biased region" description="Pro residues" evidence="4">
    <location>
        <begin position="52"/>
        <end position="65"/>
    </location>
</feature>
<dbReference type="InterPro" id="IPR028082">
    <property type="entry name" value="Peripla_BP_I"/>
</dbReference>
<dbReference type="PANTHER" id="PTHR30483">
    <property type="entry name" value="LEUCINE-SPECIFIC-BINDING PROTEIN"/>
    <property type="match status" value="1"/>
</dbReference>
<dbReference type="CDD" id="cd06339">
    <property type="entry name" value="PBP1_YraM_LppC_lipoprotein-like"/>
    <property type="match status" value="1"/>
</dbReference>
<reference evidence="6 7" key="1">
    <citation type="submission" date="2019-04" db="EMBL/GenBank/DDBJ databases">
        <title>Microbes associate with the intestines of laboratory mice.</title>
        <authorList>
            <person name="Navarre W."/>
            <person name="Wong E."/>
            <person name="Huang K.C."/>
            <person name="Tropini C."/>
            <person name="Ng K."/>
            <person name="Yu B."/>
        </authorList>
    </citation>
    <scope>NUCLEOTIDE SEQUENCE [LARGE SCALE GENOMIC DNA]</scope>
    <source>
        <strain evidence="6 7">NM83_B4-11</strain>
    </source>
</reference>
<sequence length="413" mass="42667">MAEAATVSQRAKVIVRGIPGGVSSPRRIAGPVAVALTALLVSACSTVVPRGPSAPPPTKAPPPSTRPDVGVEAGIPRDTARNRVALLVPLSGANAGVGKSLANATQLALLDTKNEQIRVTNYDTAQGAAAAAQRAVADGAQLILGPLLADDVRVVAPIARRAGVPVLSFSNDVSVAGDGVYLMGYTPSQSIERVVDYARSKGVTNFGGLVPNALYGTRASTTFLRAVEAAGGRVVALQTYDRTPGAIGAAVTRMAKDAPFDGVLIADSAGTAATAVPLLRKTSPDMKVMGTELWNTDSGVAARPALNGAWYASVSNGLYRQYATKYRARFGAAPYRLSSLGYDAVLLTARIARDWKVGAPFPEARLRSGEGFSGIDGAFRFGRDGIAERALEVQEIRSGNTAVVSPAPASFGR</sequence>
<dbReference type="InterPro" id="IPR051010">
    <property type="entry name" value="BCAA_transport"/>
</dbReference>
<dbReference type="InterPro" id="IPR028081">
    <property type="entry name" value="Leu-bd"/>
</dbReference>
<evidence type="ECO:0000256" key="3">
    <source>
        <dbReference type="ARBA" id="ARBA00022970"/>
    </source>
</evidence>
<dbReference type="Gene3D" id="3.40.50.2300">
    <property type="match status" value="2"/>
</dbReference>
<dbReference type="PANTHER" id="PTHR30483:SF6">
    <property type="entry name" value="PERIPLASMIC BINDING PROTEIN OF ABC TRANSPORTER FOR NATURAL AMINO ACIDS"/>
    <property type="match status" value="1"/>
</dbReference>
<keyword evidence="3" id="KW-0813">Transport</keyword>
<accession>A0ABY2QGL0</accession>
<evidence type="ECO:0000256" key="4">
    <source>
        <dbReference type="SAM" id="MobiDB-lite"/>
    </source>
</evidence>
<dbReference type="Pfam" id="PF13458">
    <property type="entry name" value="Peripla_BP_6"/>
    <property type="match status" value="1"/>
</dbReference>
<evidence type="ECO:0000256" key="1">
    <source>
        <dbReference type="ARBA" id="ARBA00010062"/>
    </source>
</evidence>
<gene>
    <name evidence="6" type="ORF">E5988_08970</name>
</gene>
<protein>
    <submittedName>
        <fullName evidence="6">Penicillin-binding protein activator</fullName>
    </submittedName>
</protein>
<organism evidence="6 7">
    <name type="scientific">Sphingomonas olei</name>
    <dbReference type="NCBI Taxonomy" id="1886787"/>
    <lineage>
        <taxon>Bacteria</taxon>
        <taxon>Pseudomonadati</taxon>
        <taxon>Pseudomonadota</taxon>
        <taxon>Alphaproteobacteria</taxon>
        <taxon>Sphingomonadales</taxon>
        <taxon>Sphingomonadaceae</taxon>
        <taxon>Sphingomonas</taxon>
    </lineage>
</organism>
<evidence type="ECO:0000259" key="5">
    <source>
        <dbReference type="Pfam" id="PF13458"/>
    </source>
</evidence>
<proteinExistence type="inferred from homology"/>
<comment type="caution">
    <text evidence="6">The sequence shown here is derived from an EMBL/GenBank/DDBJ whole genome shotgun (WGS) entry which is preliminary data.</text>
</comment>
<evidence type="ECO:0000313" key="6">
    <source>
        <dbReference type="EMBL" id="THG39796.1"/>
    </source>
</evidence>
<name>A0ABY2QGL0_9SPHN</name>
<comment type="similarity">
    <text evidence="1">Belongs to the leucine-binding protein family.</text>
</comment>